<protein>
    <recommendedName>
        <fullName evidence="5">Secreted protein</fullName>
    </recommendedName>
</protein>
<keyword evidence="2" id="KW-0812">Transmembrane</keyword>
<evidence type="ECO:0008006" key="5">
    <source>
        <dbReference type="Google" id="ProtNLM"/>
    </source>
</evidence>
<dbReference type="EMBL" id="JADKYB010000017">
    <property type="protein sequence ID" value="MBM9508377.1"/>
    <property type="molecule type" value="Genomic_DNA"/>
</dbReference>
<keyword evidence="4" id="KW-1185">Reference proteome</keyword>
<proteinExistence type="predicted"/>
<name>A0ABS2TZ86_9ACTN</name>
<evidence type="ECO:0000256" key="2">
    <source>
        <dbReference type="SAM" id="Phobius"/>
    </source>
</evidence>
<feature type="transmembrane region" description="Helical" evidence="2">
    <location>
        <begin position="440"/>
        <end position="463"/>
    </location>
</feature>
<keyword evidence="2" id="KW-1133">Transmembrane helix</keyword>
<feature type="region of interest" description="Disordered" evidence="1">
    <location>
        <begin position="1"/>
        <end position="42"/>
    </location>
</feature>
<reference evidence="3 4" key="1">
    <citation type="submission" date="2021-01" db="EMBL/GenBank/DDBJ databases">
        <title>Streptomyces acididurans sp. nov., isolated from a peat swamp forest soil.</title>
        <authorList>
            <person name="Chantavorakit T."/>
            <person name="Duangmal K."/>
        </authorList>
    </citation>
    <scope>NUCLEOTIDE SEQUENCE [LARGE SCALE GENOMIC DNA]</scope>
    <source>
        <strain evidence="3 4">KK5PA1</strain>
    </source>
</reference>
<comment type="caution">
    <text evidence="3">The sequence shown here is derived from an EMBL/GenBank/DDBJ whole genome shotgun (WGS) entry which is preliminary data.</text>
</comment>
<evidence type="ECO:0000256" key="1">
    <source>
        <dbReference type="SAM" id="MobiDB-lite"/>
    </source>
</evidence>
<gene>
    <name evidence="3" type="ORF">ITX44_28245</name>
</gene>
<organism evidence="3 4">
    <name type="scientific">Actinacidiphila acididurans</name>
    <dbReference type="NCBI Taxonomy" id="2784346"/>
    <lineage>
        <taxon>Bacteria</taxon>
        <taxon>Bacillati</taxon>
        <taxon>Actinomycetota</taxon>
        <taxon>Actinomycetes</taxon>
        <taxon>Kitasatosporales</taxon>
        <taxon>Streptomycetaceae</taxon>
        <taxon>Actinacidiphila</taxon>
    </lineage>
</organism>
<evidence type="ECO:0000313" key="4">
    <source>
        <dbReference type="Proteomes" id="UP000749040"/>
    </source>
</evidence>
<dbReference type="RefSeq" id="WP_205360289.1">
    <property type="nucleotide sequence ID" value="NZ_JADKYB010000017.1"/>
</dbReference>
<sequence>MTHTPTKPAPPEGTGRPGTGAPEPEGRRRAWRETSDRVRGAATTEPGRLRIIGAALALLAVAFGGVTAWQITERSTAADNVLHHSGPLSSDAADIYRLLADADATVTGGFLVGGEEPQSVADRYRKDIDQASTLITQAAANSRGATDAAALTSLSTQLPYYTQLVATAQADNRQGFPLGGAYLRYANEQMRKDNGLLSAANTLYRAETARLNHDYARSRALPWAAWALGAVALAALVWAQRRHYLRTNRVFNRGMMAASGAAAVALVWLLTAHLVARGDLGDSYAHGAKSLQVLNNARIAVLQARGDENLTLVTRGSGDSYDASFAKGMNGLAGTDPKGVGGELAQALALADTNAGRTPVNAAVKSVQIWRQRHAAERASDNKGDYATAVAEVIGGKDAGGATVTQTTGQCFDRVDQDLEQAVHQEQTEFRSAADSGHGALSLLPFGAGLLAVLAAAGALLGIGRRLSEYR</sequence>
<feature type="transmembrane region" description="Helical" evidence="2">
    <location>
        <begin position="220"/>
        <end position="238"/>
    </location>
</feature>
<feature type="compositionally biased region" description="Basic and acidic residues" evidence="1">
    <location>
        <begin position="24"/>
        <end position="39"/>
    </location>
</feature>
<evidence type="ECO:0000313" key="3">
    <source>
        <dbReference type="EMBL" id="MBM9508377.1"/>
    </source>
</evidence>
<keyword evidence="2" id="KW-0472">Membrane</keyword>
<accession>A0ABS2TZ86</accession>
<feature type="transmembrane region" description="Helical" evidence="2">
    <location>
        <begin position="49"/>
        <end position="71"/>
    </location>
</feature>
<dbReference type="Proteomes" id="UP000749040">
    <property type="component" value="Unassembled WGS sequence"/>
</dbReference>
<feature type="transmembrane region" description="Helical" evidence="2">
    <location>
        <begin position="250"/>
        <end position="270"/>
    </location>
</feature>